<comment type="caution">
    <text evidence="1">The sequence shown here is derived from an EMBL/GenBank/DDBJ whole genome shotgun (WGS) entry which is preliminary data.</text>
</comment>
<gene>
    <name evidence="1" type="ORF">MRB53_027516</name>
</gene>
<accession>A0ACC2LLD4</accession>
<dbReference type="EMBL" id="CM056816">
    <property type="protein sequence ID" value="KAJ8634180.1"/>
    <property type="molecule type" value="Genomic_DNA"/>
</dbReference>
<organism evidence="1 2">
    <name type="scientific">Persea americana</name>
    <name type="common">Avocado</name>
    <dbReference type="NCBI Taxonomy" id="3435"/>
    <lineage>
        <taxon>Eukaryota</taxon>
        <taxon>Viridiplantae</taxon>
        <taxon>Streptophyta</taxon>
        <taxon>Embryophyta</taxon>
        <taxon>Tracheophyta</taxon>
        <taxon>Spermatophyta</taxon>
        <taxon>Magnoliopsida</taxon>
        <taxon>Magnoliidae</taxon>
        <taxon>Laurales</taxon>
        <taxon>Lauraceae</taxon>
        <taxon>Persea</taxon>
    </lineage>
</organism>
<sequence length="194" mass="21058">MKQIISAALIWFFLFFTTLTLIQAKVDLKEVTHKVYFDVEIAGKPAGRIVMGLFGKAVPKTVGEKGTGKSGKPLHYKGSSFHRIIPSFMIQGGDFTLGDGRGGESIYGHKFDDENFKLKHTGPGIMSMANAGPDTNGSQFFITTVTTSWLDGRHVVFGKVLSGMDVVYKIEAEGQQSGTPKQKVVISDSGELPL</sequence>
<dbReference type="Proteomes" id="UP001234297">
    <property type="component" value="Chromosome 8"/>
</dbReference>
<reference evidence="1 2" key="1">
    <citation type="journal article" date="2022" name="Hortic Res">
        <title>A haplotype resolved chromosomal level avocado genome allows analysis of novel avocado genes.</title>
        <authorList>
            <person name="Nath O."/>
            <person name="Fletcher S.J."/>
            <person name="Hayward A."/>
            <person name="Shaw L.M."/>
            <person name="Masouleh A.K."/>
            <person name="Furtado A."/>
            <person name="Henry R.J."/>
            <person name="Mitter N."/>
        </authorList>
    </citation>
    <scope>NUCLEOTIDE SEQUENCE [LARGE SCALE GENOMIC DNA]</scope>
    <source>
        <strain evidence="2">cv. Hass</strain>
    </source>
</reference>
<protein>
    <submittedName>
        <fullName evidence="1">Uncharacterized protein</fullName>
    </submittedName>
</protein>
<name>A0ACC2LLD4_PERAE</name>
<proteinExistence type="predicted"/>
<keyword evidence="2" id="KW-1185">Reference proteome</keyword>
<evidence type="ECO:0000313" key="1">
    <source>
        <dbReference type="EMBL" id="KAJ8634180.1"/>
    </source>
</evidence>
<evidence type="ECO:0000313" key="2">
    <source>
        <dbReference type="Proteomes" id="UP001234297"/>
    </source>
</evidence>